<dbReference type="SUPFAM" id="SSF55874">
    <property type="entry name" value="ATPase domain of HSP90 chaperone/DNA topoisomerase II/histidine kinase"/>
    <property type="match status" value="1"/>
</dbReference>
<dbReference type="InterPro" id="IPR011712">
    <property type="entry name" value="Sig_transdc_His_kin_sub3_dim/P"/>
</dbReference>
<organism evidence="12 13">
    <name type="scientific">Chthoniobacter flavus Ellin428</name>
    <dbReference type="NCBI Taxonomy" id="497964"/>
    <lineage>
        <taxon>Bacteria</taxon>
        <taxon>Pseudomonadati</taxon>
        <taxon>Verrucomicrobiota</taxon>
        <taxon>Spartobacteria</taxon>
        <taxon>Chthoniobacterales</taxon>
        <taxon>Chthoniobacteraceae</taxon>
        <taxon>Chthoniobacter</taxon>
    </lineage>
</organism>
<name>B4DAE0_9BACT</name>
<dbReference type="eggNOG" id="COG4585">
    <property type="taxonomic scope" value="Bacteria"/>
</dbReference>
<keyword evidence="8" id="KW-0902">Two-component regulatory system</keyword>
<dbReference type="GO" id="GO:0046983">
    <property type="term" value="F:protein dimerization activity"/>
    <property type="evidence" value="ECO:0007669"/>
    <property type="project" value="InterPro"/>
</dbReference>
<comment type="catalytic activity">
    <reaction evidence="1">
        <text>ATP + protein L-histidine = ADP + protein N-phospho-L-histidine.</text>
        <dbReference type="EC" id="2.7.13.3"/>
    </reaction>
</comment>
<proteinExistence type="predicted"/>
<evidence type="ECO:0000256" key="3">
    <source>
        <dbReference type="ARBA" id="ARBA00022553"/>
    </source>
</evidence>
<keyword evidence="13" id="KW-1185">Reference proteome</keyword>
<evidence type="ECO:0000259" key="11">
    <source>
        <dbReference type="PROSITE" id="PS50109"/>
    </source>
</evidence>
<accession>B4DAE0</accession>
<evidence type="ECO:0000256" key="9">
    <source>
        <dbReference type="SAM" id="Coils"/>
    </source>
</evidence>
<evidence type="ECO:0000313" key="13">
    <source>
        <dbReference type="Proteomes" id="UP000005824"/>
    </source>
</evidence>
<sequence>MKPQPRASSSVATAAIAMVTVAIIGWIDYLTGEYSLAVFYLGPICFAAWRAGRSVGHFIALFSVAAWVLSDFGMGRVYGHPLMPYWNAAILAAIYGIVVHLLCALHALQMELEARVAQRTSALANANVELKAMEREVMEITERERQRIGEDLHDSLGQKLTAASLTANALVLESTTAELTSLAEGLGRQLREAIAETRTLSHGLAPVSLQDDGLMHALHALADSTTQAVGVRCVFDCPAPVPVTNSTIAFQFYRIAQEAVNNAVKHATASEIRIGLERHGETITVEVEDDGTGLPEPVPASKGIGLRVMRHRTQLISGTLEIGSSPAGGTRVSCRAQSPL</sequence>
<evidence type="ECO:0000256" key="7">
    <source>
        <dbReference type="ARBA" id="ARBA00022840"/>
    </source>
</evidence>
<dbReference type="GO" id="GO:0016020">
    <property type="term" value="C:membrane"/>
    <property type="evidence" value="ECO:0007669"/>
    <property type="project" value="InterPro"/>
</dbReference>
<dbReference type="InterPro" id="IPR005467">
    <property type="entry name" value="His_kinase_dom"/>
</dbReference>
<dbReference type="InterPro" id="IPR036890">
    <property type="entry name" value="HATPase_C_sf"/>
</dbReference>
<keyword evidence="6 12" id="KW-0418">Kinase</keyword>
<dbReference type="CDD" id="cd16917">
    <property type="entry name" value="HATPase_UhpB-NarQ-NarX-like"/>
    <property type="match status" value="1"/>
</dbReference>
<feature type="transmembrane region" description="Helical" evidence="10">
    <location>
        <begin position="85"/>
        <end position="108"/>
    </location>
</feature>
<keyword evidence="5" id="KW-0547">Nucleotide-binding</keyword>
<dbReference type="InParanoid" id="B4DAE0"/>
<comment type="caution">
    <text evidence="12">The sequence shown here is derived from an EMBL/GenBank/DDBJ whole genome shotgun (WGS) entry which is preliminary data.</text>
</comment>
<evidence type="ECO:0000256" key="10">
    <source>
        <dbReference type="SAM" id="Phobius"/>
    </source>
</evidence>
<dbReference type="Gene3D" id="1.20.5.1930">
    <property type="match status" value="1"/>
</dbReference>
<dbReference type="EMBL" id="ABVL01000030">
    <property type="protein sequence ID" value="EDY16601.1"/>
    <property type="molecule type" value="Genomic_DNA"/>
</dbReference>
<dbReference type="STRING" id="497964.CfE428DRAFT_5881"/>
<evidence type="ECO:0000256" key="8">
    <source>
        <dbReference type="ARBA" id="ARBA00023012"/>
    </source>
</evidence>
<evidence type="ECO:0000256" key="1">
    <source>
        <dbReference type="ARBA" id="ARBA00000085"/>
    </source>
</evidence>
<evidence type="ECO:0000256" key="6">
    <source>
        <dbReference type="ARBA" id="ARBA00022777"/>
    </source>
</evidence>
<dbReference type="GO" id="GO:0005524">
    <property type="term" value="F:ATP binding"/>
    <property type="evidence" value="ECO:0007669"/>
    <property type="project" value="UniProtKB-KW"/>
</dbReference>
<dbReference type="SMART" id="SM00387">
    <property type="entry name" value="HATPase_c"/>
    <property type="match status" value="1"/>
</dbReference>
<dbReference type="PANTHER" id="PTHR24421">
    <property type="entry name" value="NITRATE/NITRITE SENSOR PROTEIN NARX-RELATED"/>
    <property type="match status" value="1"/>
</dbReference>
<dbReference type="Pfam" id="PF07730">
    <property type="entry name" value="HisKA_3"/>
    <property type="match status" value="1"/>
</dbReference>
<feature type="coiled-coil region" evidence="9">
    <location>
        <begin position="116"/>
        <end position="143"/>
    </location>
</feature>
<keyword evidence="10" id="KW-0472">Membrane</keyword>
<gene>
    <name evidence="12" type="ORF">CfE428DRAFT_5881</name>
</gene>
<dbReference type="Gene3D" id="3.30.565.10">
    <property type="entry name" value="Histidine kinase-like ATPase, C-terminal domain"/>
    <property type="match status" value="1"/>
</dbReference>
<dbReference type="InterPro" id="IPR050482">
    <property type="entry name" value="Sensor_HK_TwoCompSys"/>
</dbReference>
<dbReference type="PANTHER" id="PTHR24421:SF10">
    <property type="entry name" value="NITRATE_NITRITE SENSOR PROTEIN NARQ"/>
    <property type="match status" value="1"/>
</dbReference>
<feature type="transmembrane region" description="Helical" evidence="10">
    <location>
        <begin position="7"/>
        <end position="27"/>
    </location>
</feature>
<dbReference type="RefSeq" id="WP_006983201.1">
    <property type="nucleotide sequence ID" value="NZ_ABVL01000030.1"/>
</dbReference>
<evidence type="ECO:0000256" key="4">
    <source>
        <dbReference type="ARBA" id="ARBA00022679"/>
    </source>
</evidence>
<keyword evidence="10" id="KW-1133">Transmembrane helix</keyword>
<keyword evidence="10" id="KW-0812">Transmembrane</keyword>
<dbReference type="FunCoup" id="B4DAE0">
    <property type="interactions" value="113"/>
</dbReference>
<dbReference type="PROSITE" id="PS50109">
    <property type="entry name" value="HIS_KIN"/>
    <property type="match status" value="1"/>
</dbReference>
<feature type="domain" description="Histidine kinase" evidence="11">
    <location>
        <begin position="251"/>
        <end position="340"/>
    </location>
</feature>
<evidence type="ECO:0000313" key="12">
    <source>
        <dbReference type="EMBL" id="EDY16601.1"/>
    </source>
</evidence>
<evidence type="ECO:0000256" key="2">
    <source>
        <dbReference type="ARBA" id="ARBA00012438"/>
    </source>
</evidence>
<keyword evidence="4" id="KW-0808">Transferase</keyword>
<keyword evidence="3" id="KW-0597">Phosphoprotein</keyword>
<dbReference type="AlphaFoldDB" id="B4DAE0"/>
<evidence type="ECO:0000256" key="5">
    <source>
        <dbReference type="ARBA" id="ARBA00022741"/>
    </source>
</evidence>
<feature type="transmembrane region" description="Helical" evidence="10">
    <location>
        <begin position="58"/>
        <end position="79"/>
    </location>
</feature>
<keyword evidence="7" id="KW-0067">ATP-binding</keyword>
<reference evidence="12 13" key="1">
    <citation type="journal article" date="2011" name="J. Bacteriol.">
        <title>Genome sequence of Chthoniobacter flavus Ellin428, an aerobic heterotrophic soil bacterium.</title>
        <authorList>
            <person name="Kant R."/>
            <person name="van Passel M.W."/>
            <person name="Palva A."/>
            <person name="Lucas S."/>
            <person name="Lapidus A."/>
            <person name="Glavina Del Rio T."/>
            <person name="Dalin E."/>
            <person name="Tice H."/>
            <person name="Bruce D."/>
            <person name="Goodwin L."/>
            <person name="Pitluck S."/>
            <person name="Larimer F.W."/>
            <person name="Land M.L."/>
            <person name="Hauser L."/>
            <person name="Sangwan P."/>
            <person name="de Vos W.M."/>
            <person name="Janssen P.H."/>
            <person name="Smidt H."/>
        </authorList>
    </citation>
    <scope>NUCLEOTIDE SEQUENCE [LARGE SCALE GENOMIC DNA]</scope>
    <source>
        <strain evidence="12 13">Ellin428</strain>
    </source>
</reference>
<dbReference type="Proteomes" id="UP000005824">
    <property type="component" value="Unassembled WGS sequence"/>
</dbReference>
<keyword evidence="9" id="KW-0175">Coiled coil</keyword>
<dbReference type="EC" id="2.7.13.3" evidence="2"/>
<dbReference type="Pfam" id="PF02518">
    <property type="entry name" value="HATPase_c"/>
    <property type="match status" value="1"/>
</dbReference>
<dbReference type="InterPro" id="IPR003594">
    <property type="entry name" value="HATPase_dom"/>
</dbReference>
<dbReference type="GO" id="GO:0000155">
    <property type="term" value="F:phosphorelay sensor kinase activity"/>
    <property type="evidence" value="ECO:0007669"/>
    <property type="project" value="InterPro"/>
</dbReference>
<protein>
    <recommendedName>
        <fullName evidence="2">histidine kinase</fullName>
        <ecNumber evidence="2">2.7.13.3</ecNumber>
    </recommendedName>
</protein>